<protein>
    <submittedName>
        <fullName evidence="3">Recombinase RecF</fullName>
    </submittedName>
</protein>
<dbReference type="PANTHER" id="PTHR32114">
    <property type="entry name" value="ABC TRANSPORTER ABCH.3"/>
    <property type="match status" value="1"/>
</dbReference>
<accession>A0A1Z2SFJ9</accession>
<dbReference type="OrthoDB" id="9791904at2"/>
<dbReference type="SUPFAM" id="SSF52540">
    <property type="entry name" value="P-loop containing nucleoside triphosphate hydrolases"/>
    <property type="match status" value="1"/>
</dbReference>
<dbReference type="Proteomes" id="UP000196708">
    <property type="component" value="Chromosome 1"/>
</dbReference>
<name>A0A1Z2SFJ9_VIBGA</name>
<evidence type="ECO:0000256" key="1">
    <source>
        <dbReference type="SAM" id="Coils"/>
    </source>
</evidence>
<keyword evidence="1" id="KW-0175">Coiled coil</keyword>
<dbReference type="InterPro" id="IPR027417">
    <property type="entry name" value="P-loop_NTPase"/>
</dbReference>
<proteinExistence type="predicted"/>
<dbReference type="Gene3D" id="3.40.50.300">
    <property type="entry name" value="P-loop containing nucleotide triphosphate hydrolases"/>
    <property type="match status" value="2"/>
</dbReference>
<evidence type="ECO:0000313" key="4">
    <source>
        <dbReference type="Proteomes" id="UP000196708"/>
    </source>
</evidence>
<dbReference type="Pfam" id="PF13175">
    <property type="entry name" value="AAA_15"/>
    <property type="match status" value="1"/>
</dbReference>
<gene>
    <name evidence="3" type="ORF">BSQ33_09585</name>
</gene>
<reference evidence="3 4" key="1">
    <citation type="submission" date="2016-12" db="EMBL/GenBank/DDBJ databases">
        <authorList>
            <person name="Song W.-J."/>
            <person name="Kurnit D.M."/>
        </authorList>
    </citation>
    <scope>NUCLEOTIDE SEQUENCE [LARGE SCALE GENOMIC DNA]</scope>
    <source>
        <strain evidence="3 4">ATCC 43942</strain>
    </source>
</reference>
<organism evidence="3 4">
    <name type="scientific">Vibrio gazogenes</name>
    <dbReference type="NCBI Taxonomy" id="687"/>
    <lineage>
        <taxon>Bacteria</taxon>
        <taxon>Pseudomonadati</taxon>
        <taxon>Pseudomonadota</taxon>
        <taxon>Gammaproteobacteria</taxon>
        <taxon>Vibrionales</taxon>
        <taxon>Vibrionaceae</taxon>
        <taxon>Vibrio</taxon>
    </lineage>
</organism>
<dbReference type="PANTHER" id="PTHR32114:SF2">
    <property type="entry name" value="ABC TRANSPORTER ABCH.3"/>
    <property type="match status" value="1"/>
</dbReference>
<dbReference type="EMBL" id="CP018835">
    <property type="protein sequence ID" value="ASA55918.1"/>
    <property type="molecule type" value="Genomic_DNA"/>
</dbReference>
<dbReference type="RefSeq" id="WP_088133953.1">
    <property type="nucleotide sequence ID" value="NZ_CP018835.1"/>
</dbReference>
<dbReference type="AlphaFoldDB" id="A0A1Z2SFJ9"/>
<evidence type="ECO:0000259" key="2">
    <source>
        <dbReference type="Pfam" id="PF13175"/>
    </source>
</evidence>
<sequence length="723" mass="80948">MGNNIDTIQSIGLENFKGYRASEDGGPKELDFTIAGQPADLILVTGKNGVGKTSLLEAMDWVLNQSNVGAGGFITTKESKGAVSINGKRFELNGKAKTDHKKLSTVASFFYQENIAGLACDEIIQLLEPENKPGEEIKRSLKALQAKLEDWQRQLHMLKYRKNYDEERKTLAGRVNELVDKLPHDLPFRQLLVDSTLTLKNGNLQNKWDSQIRNLSSSIGNFSNLAEPIGSQLPDQLSHIGHSLLEYRGRQVDFSEKGNEPPAFTKEFLSTIQSLPANLFIKKWSEDTILAPSELENTLFVGSDTDIYADTVDELEKQRIELTYEYQRLNKLQAQLQGDGSSLLTWIDGFTDNVSSWLEAWDEHPDISDVIDLKQGLQVQLEKLSTLTTARSVEIRGKIEKVTLRGQAVTASLNQIKRSQVVVRDINAHSNQLSQLLNEPNLTVEGLTDYVSNYLETIKTPVAEGASVVSETDIIHQLGRVFTNWSALEIQKVEDEANAIDWDGLEHAEKMITDALAISKQESSARSQLLSAVEVIPQAELDQLLKNMNQLLASFHFPDDFLPIELKNDGTPKTPKWGFKTKSDVPFDDLSTGQKSQLAICWTINLNLALSEQLGHRVIGFDDFTTSLDMNQLIPAAVLLRKLAYADANDSWKRQVIVTSHHEDLTNRMLDFLLPPQGKSMKVIQFEDWLPRSGPEFKCYNVDMGKVKEDGLQDAVKRVVQTT</sequence>
<feature type="domain" description="Endonuclease GajA/Old nuclease/RecF-like AAA" evidence="2">
    <location>
        <begin position="8"/>
        <end position="213"/>
    </location>
</feature>
<evidence type="ECO:0000313" key="3">
    <source>
        <dbReference type="EMBL" id="ASA55918.1"/>
    </source>
</evidence>
<dbReference type="InterPro" id="IPR041685">
    <property type="entry name" value="AAA_GajA/Old/RecF-like"/>
</dbReference>
<feature type="coiled-coil region" evidence="1">
    <location>
        <begin position="134"/>
        <end position="161"/>
    </location>
</feature>
<dbReference type="KEGG" id="vga:BSQ33_09585"/>